<dbReference type="EMBL" id="PDOF01000002">
    <property type="protein sequence ID" value="PYZ96581.1"/>
    <property type="molecule type" value="Genomic_DNA"/>
</dbReference>
<dbReference type="AlphaFoldDB" id="A0A2W0H6H4"/>
<dbReference type="OrthoDB" id="2454189at2"/>
<name>A0A2W0H6H4_9BACI</name>
<evidence type="ECO:0000313" key="2">
    <source>
        <dbReference type="Proteomes" id="UP000248066"/>
    </source>
</evidence>
<accession>A0A2W0H6H4</accession>
<keyword evidence="2" id="KW-1185">Reference proteome</keyword>
<sequence length="101" mass="11547">MNIQCSIFVTSVHHEPTKENTNTLVKTFESHFRPAVGDIIDDPGFDPRFHNGYEVAKVFINYSSNECLVSLAPMVIEREEITAAEYMEKLQNNGWSIQKNI</sequence>
<organism evidence="1 2">
    <name type="scientific">Alteribacter lacisalsi</name>
    <dbReference type="NCBI Taxonomy" id="2045244"/>
    <lineage>
        <taxon>Bacteria</taxon>
        <taxon>Bacillati</taxon>
        <taxon>Bacillota</taxon>
        <taxon>Bacilli</taxon>
        <taxon>Bacillales</taxon>
        <taxon>Bacillaceae</taxon>
        <taxon>Alteribacter</taxon>
    </lineage>
</organism>
<protein>
    <submittedName>
        <fullName evidence="1">Uncharacterized protein</fullName>
    </submittedName>
</protein>
<dbReference type="Proteomes" id="UP000248066">
    <property type="component" value="Unassembled WGS sequence"/>
</dbReference>
<gene>
    <name evidence="1" type="ORF">CR205_12790</name>
</gene>
<comment type="caution">
    <text evidence="1">The sequence shown here is derived from an EMBL/GenBank/DDBJ whole genome shotgun (WGS) entry which is preliminary data.</text>
</comment>
<dbReference type="RefSeq" id="WP_110520412.1">
    <property type="nucleotide sequence ID" value="NZ_PDOF01000002.1"/>
</dbReference>
<evidence type="ECO:0000313" key="1">
    <source>
        <dbReference type="EMBL" id="PYZ96581.1"/>
    </source>
</evidence>
<reference evidence="1 2" key="1">
    <citation type="submission" date="2017-10" db="EMBL/GenBank/DDBJ databases">
        <title>Bacillus sp. nov., a halophilic bacterium isolated from a Yangshapao Lake.</title>
        <authorList>
            <person name="Wang H."/>
        </authorList>
    </citation>
    <scope>NUCLEOTIDE SEQUENCE [LARGE SCALE GENOMIC DNA]</scope>
    <source>
        <strain evidence="1 2">YSP-3</strain>
    </source>
</reference>
<proteinExistence type="predicted"/>